<dbReference type="SUPFAM" id="SSF49503">
    <property type="entry name" value="Cupredoxins"/>
    <property type="match status" value="3"/>
</dbReference>
<comment type="similarity">
    <text evidence="1">Belongs to the multicopper oxidase family.</text>
</comment>
<keyword evidence="4" id="KW-0186">Copper</keyword>
<evidence type="ECO:0000259" key="8">
    <source>
        <dbReference type="Pfam" id="PF07731"/>
    </source>
</evidence>
<keyword evidence="3" id="KW-0560">Oxidoreductase</keyword>
<keyword evidence="2" id="KW-0479">Metal-binding</keyword>
<accession>A0A5M9N1I4</accession>
<feature type="domain" description="Plastocyanin-like" evidence="8">
    <location>
        <begin position="492"/>
        <end position="627"/>
    </location>
</feature>
<evidence type="ECO:0000256" key="6">
    <source>
        <dbReference type="SAM" id="Phobius"/>
    </source>
</evidence>
<dbReference type="CDD" id="cd13910">
    <property type="entry name" value="CuRO_3_MCO_like_4"/>
    <property type="match status" value="1"/>
</dbReference>
<dbReference type="GO" id="GO:0005507">
    <property type="term" value="F:copper ion binding"/>
    <property type="evidence" value="ECO:0007669"/>
    <property type="project" value="InterPro"/>
</dbReference>
<dbReference type="InterPro" id="IPR011706">
    <property type="entry name" value="Cu-oxidase_C"/>
</dbReference>
<dbReference type="InterPro" id="IPR011707">
    <property type="entry name" value="Cu-oxidase-like_N"/>
</dbReference>
<feature type="domain" description="Plastocyanin-like" evidence="7">
    <location>
        <begin position="255"/>
        <end position="387"/>
    </location>
</feature>
<evidence type="ECO:0000256" key="5">
    <source>
        <dbReference type="SAM" id="MobiDB-lite"/>
    </source>
</evidence>
<reference evidence="10 11" key="1">
    <citation type="submission" date="2019-08" db="EMBL/GenBank/DDBJ databases">
        <title>The genome sequence of a newly discovered highly antifungal drug resistant Aspergillus species, Aspergillus tanneri NIH 1004.</title>
        <authorList>
            <person name="Mounaud S."/>
            <person name="Singh I."/>
            <person name="Joardar V."/>
            <person name="Pakala S."/>
            <person name="Pakala S."/>
            <person name="Venepally P."/>
            <person name="Chung J.K."/>
            <person name="Losada L."/>
            <person name="Nierman W.C."/>
        </authorList>
    </citation>
    <scope>NUCLEOTIDE SEQUENCE [LARGE SCALE GENOMIC DNA]</scope>
    <source>
        <strain evidence="10 11">NIH1004</strain>
    </source>
</reference>
<dbReference type="CDD" id="cd04205">
    <property type="entry name" value="CuRO_2_LCC_like"/>
    <property type="match status" value="1"/>
</dbReference>
<evidence type="ECO:0000313" key="11">
    <source>
        <dbReference type="Proteomes" id="UP000324241"/>
    </source>
</evidence>
<evidence type="ECO:0000256" key="1">
    <source>
        <dbReference type="ARBA" id="ARBA00010609"/>
    </source>
</evidence>
<evidence type="ECO:0000259" key="9">
    <source>
        <dbReference type="Pfam" id="PF07732"/>
    </source>
</evidence>
<evidence type="ECO:0000256" key="3">
    <source>
        <dbReference type="ARBA" id="ARBA00023002"/>
    </source>
</evidence>
<dbReference type="VEuPathDB" id="FungiDB:EYZ11_006352"/>
<evidence type="ECO:0000256" key="4">
    <source>
        <dbReference type="ARBA" id="ARBA00023008"/>
    </source>
</evidence>
<dbReference type="GeneID" id="54323064"/>
<feature type="transmembrane region" description="Helical" evidence="6">
    <location>
        <begin position="44"/>
        <end position="61"/>
    </location>
</feature>
<evidence type="ECO:0008006" key="12">
    <source>
        <dbReference type="Google" id="ProtNLM"/>
    </source>
</evidence>
<feature type="compositionally biased region" description="Polar residues" evidence="5">
    <location>
        <begin position="14"/>
        <end position="24"/>
    </location>
</feature>
<dbReference type="InterPro" id="IPR033138">
    <property type="entry name" value="Cu_oxidase_CS"/>
</dbReference>
<dbReference type="InterPro" id="IPR008972">
    <property type="entry name" value="Cupredoxin"/>
</dbReference>
<evidence type="ECO:0000256" key="2">
    <source>
        <dbReference type="ARBA" id="ARBA00022723"/>
    </source>
</evidence>
<dbReference type="Gene3D" id="2.60.40.420">
    <property type="entry name" value="Cupredoxins - blue copper proteins"/>
    <property type="match status" value="3"/>
</dbReference>
<feature type="domain" description="Plastocyanin-like" evidence="9">
    <location>
        <begin position="123"/>
        <end position="231"/>
    </location>
</feature>
<organism evidence="10 11">
    <name type="scientific">Aspergillus tanneri</name>
    <dbReference type="NCBI Taxonomy" id="1220188"/>
    <lineage>
        <taxon>Eukaryota</taxon>
        <taxon>Fungi</taxon>
        <taxon>Dikarya</taxon>
        <taxon>Ascomycota</taxon>
        <taxon>Pezizomycotina</taxon>
        <taxon>Eurotiomycetes</taxon>
        <taxon>Eurotiomycetidae</taxon>
        <taxon>Eurotiales</taxon>
        <taxon>Aspergillaceae</taxon>
        <taxon>Aspergillus</taxon>
        <taxon>Aspergillus subgen. Circumdati</taxon>
    </lineage>
</organism>
<gene>
    <name evidence="10" type="ORF">ATNIH1004_000362</name>
</gene>
<evidence type="ECO:0000313" key="10">
    <source>
        <dbReference type="EMBL" id="KAA8651474.1"/>
    </source>
</evidence>
<name>A0A5M9N1I4_9EURO</name>
<dbReference type="PROSITE" id="PS00079">
    <property type="entry name" value="MULTICOPPER_OXIDASE1"/>
    <property type="match status" value="1"/>
</dbReference>
<dbReference type="AlphaFoldDB" id="A0A5M9N1I4"/>
<dbReference type="OrthoDB" id="2121828at2759"/>
<dbReference type="Pfam" id="PF00394">
    <property type="entry name" value="Cu-oxidase"/>
    <property type="match status" value="1"/>
</dbReference>
<dbReference type="PROSITE" id="PS00080">
    <property type="entry name" value="MULTICOPPER_OXIDASE2"/>
    <property type="match status" value="1"/>
</dbReference>
<dbReference type="InterPro" id="IPR001117">
    <property type="entry name" value="Cu-oxidase_2nd"/>
</dbReference>
<dbReference type="PANTHER" id="PTHR11709">
    <property type="entry name" value="MULTI-COPPER OXIDASE"/>
    <property type="match status" value="1"/>
</dbReference>
<evidence type="ECO:0000259" key="7">
    <source>
        <dbReference type="Pfam" id="PF00394"/>
    </source>
</evidence>
<dbReference type="Pfam" id="PF07731">
    <property type="entry name" value="Cu-oxidase_2"/>
    <property type="match status" value="1"/>
</dbReference>
<keyword evidence="6" id="KW-0812">Transmembrane</keyword>
<dbReference type="PANTHER" id="PTHR11709:SF394">
    <property type="entry name" value="FI03373P-RELATED"/>
    <property type="match status" value="1"/>
</dbReference>
<keyword evidence="6" id="KW-0472">Membrane</keyword>
<dbReference type="Proteomes" id="UP000324241">
    <property type="component" value="Unassembled WGS sequence"/>
</dbReference>
<dbReference type="RefSeq" id="XP_033430835.1">
    <property type="nucleotide sequence ID" value="XM_033565078.1"/>
</dbReference>
<protein>
    <recommendedName>
        <fullName evidence="12">Laccase, multicopper oxidase, benzenediol:oxygen oxidorectuctase</fullName>
    </recommendedName>
</protein>
<dbReference type="Pfam" id="PF07732">
    <property type="entry name" value="Cu-oxidase_3"/>
    <property type="match status" value="1"/>
</dbReference>
<feature type="compositionally biased region" description="Basic residues" evidence="5">
    <location>
        <begin position="1"/>
        <end position="12"/>
    </location>
</feature>
<sequence length="644" mass="72673">MERQTSRRRKHLQVNEQSKTGQSRSDTRQKESAAKHEKHRSYRLLLYPLVVCFLIGLVFLYQSSTPDPILSVLSRPRNHRQDASPRAHDPDAFRPRIELHPEDHVYRDPRTQHYDWVVTSDLLRPDGVLKQVYLINGLLPGPTIEARSGDRLVVKVKNTLDIPISIHWHGIHISNSMDGVPSVTQCAISPWSTFTYNFTLPSYQSGTFWYHAHSGVIRGDGLYGGLVVHEPVPKPTVRGLMARDSADIQSSYDREFLFLIGDWYHQPAEEILAWFMSIASFGNEPVPDSLLVNGVGAFNCSMAVPAQPVDCIQQELNLSYLDTDIEPGYKLRIVNTGSLAGFTLSFENHQICLIQVDSIDTKPQEPTSAAGILYPGQRMDVILLPKSHNNTQSSMTIHLDQECFNQPNPALTHIQAIPMSSFHSNRQETPQTIERFIDLSQTPSSETILSHLPKKPHDTHVVYTKIQKLSINHNIPNGFFNHTSWFPQRHPPIPLNALSREKWDNNQFYIVTGDNATWVDIVVNNLDEGGHPFHLHGHHFYILRVHEASIGWGSFNPFVELAAADSNSDPGDGGYDYSQAMLRDTVYIPSRGHAVLRFRADNPGVWMFHCHILWHLASGMAMIVDVGSTSNIFEPSVEHCATPV</sequence>
<feature type="region of interest" description="Disordered" evidence="5">
    <location>
        <begin position="1"/>
        <end position="37"/>
    </location>
</feature>
<proteinExistence type="inferred from homology"/>
<dbReference type="InterPro" id="IPR045087">
    <property type="entry name" value="Cu-oxidase_fam"/>
</dbReference>
<comment type="caution">
    <text evidence="10">The sequence shown here is derived from an EMBL/GenBank/DDBJ whole genome shotgun (WGS) entry which is preliminary data.</text>
</comment>
<dbReference type="GO" id="GO:0016491">
    <property type="term" value="F:oxidoreductase activity"/>
    <property type="evidence" value="ECO:0007669"/>
    <property type="project" value="UniProtKB-KW"/>
</dbReference>
<dbReference type="InterPro" id="IPR002355">
    <property type="entry name" value="Cu_oxidase_Cu_BS"/>
</dbReference>
<feature type="compositionally biased region" description="Basic and acidic residues" evidence="5">
    <location>
        <begin position="25"/>
        <end position="35"/>
    </location>
</feature>
<keyword evidence="6" id="KW-1133">Transmembrane helix</keyword>
<dbReference type="EMBL" id="QUQM01000002">
    <property type="protein sequence ID" value="KAA8651474.1"/>
    <property type="molecule type" value="Genomic_DNA"/>
</dbReference>